<proteinExistence type="predicted"/>
<accession>A0A0L9U5C6</accession>
<feature type="compositionally biased region" description="Basic and acidic residues" evidence="1">
    <location>
        <begin position="104"/>
        <end position="118"/>
    </location>
</feature>
<protein>
    <submittedName>
        <fullName evidence="2">Uncharacterized protein</fullName>
    </submittedName>
</protein>
<dbReference type="EMBL" id="CM003373">
    <property type="protein sequence ID" value="KOM37892.1"/>
    <property type="molecule type" value="Genomic_DNA"/>
</dbReference>
<dbReference type="Proteomes" id="UP000053144">
    <property type="component" value="Chromosome 3"/>
</dbReference>
<reference evidence="3" key="1">
    <citation type="journal article" date="2015" name="Proc. Natl. Acad. Sci. U.S.A.">
        <title>Genome sequencing of adzuki bean (Vigna angularis) provides insight into high starch and low fat accumulation and domestication.</title>
        <authorList>
            <person name="Yang K."/>
            <person name="Tian Z."/>
            <person name="Chen C."/>
            <person name="Luo L."/>
            <person name="Zhao B."/>
            <person name="Wang Z."/>
            <person name="Yu L."/>
            <person name="Li Y."/>
            <person name="Sun Y."/>
            <person name="Li W."/>
            <person name="Chen Y."/>
            <person name="Li Y."/>
            <person name="Zhang Y."/>
            <person name="Ai D."/>
            <person name="Zhao J."/>
            <person name="Shang C."/>
            <person name="Ma Y."/>
            <person name="Wu B."/>
            <person name="Wang M."/>
            <person name="Gao L."/>
            <person name="Sun D."/>
            <person name="Zhang P."/>
            <person name="Guo F."/>
            <person name="Wang W."/>
            <person name="Li Y."/>
            <person name="Wang J."/>
            <person name="Varshney R.K."/>
            <person name="Wang J."/>
            <person name="Ling H.Q."/>
            <person name="Wan P."/>
        </authorList>
    </citation>
    <scope>NUCLEOTIDE SEQUENCE</scope>
    <source>
        <strain evidence="3">cv. Jingnong 6</strain>
    </source>
</reference>
<organism evidence="2 3">
    <name type="scientific">Phaseolus angularis</name>
    <name type="common">Azuki bean</name>
    <name type="synonym">Vigna angularis</name>
    <dbReference type="NCBI Taxonomy" id="3914"/>
    <lineage>
        <taxon>Eukaryota</taxon>
        <taxon>Viridiplantae</taxon>
        <taxon>Streptophyta</taxon>
        <taxon>Embryophyta</taxon>
        <taxon>Tracheophyta</taxon>
        <taxon>Spermatophyta</taxon>
        <taxon>Magnoliopsida</taxon>
        <taxon>eudicotyledons</taxon>
        <taxon>Gunneridae</taxon>
        <taxon>Pentapetalae</taxon>
        <taxon>rosids</taxon>
        <taxon>fabids</taxon>
        <taxon>Fabales</taxon>
        <taxon>Fabaceae</taxon>
        <taxon>Papilionoideae</taxon>
        <taxon>50 kb inversion clade</taxon>
        <taxon>NPAAA clade</taxon>
        <taxon>indigoferoid/millettioid clade</taxon>
        <taxon>Phaseoleae</taxon>
        <taxon>Vigna</taxon>
    </lineage>
</organism>
<evidence type="ECO:0000313" key="3">
    <source>
        <dbReference type="Proteomes" id="UP000053144"/>
    </source>
</evidence>
<feature type="region of interest" description="Disordered" evidence="1">
    <location>
        <begin position="1"/>
        <end position="158"/>
    </location>
</feature>
<evidence type="ECO:0000256" key="1">
    <source>
        <dbReference type="SAM" id="MobiDB-lite"/>
    </source>
</evidence>
<dbReference type="AlphaFoldDB" id="A0A0L9U5C6"/>
<sequence length="199" mass="23792">MDDKDKSEKRSRDRHSERHRDSDDHRPRDSDDHRHHRSDKHHKRDPKSRDRDKDRAYEREGSKDRDRDRNSVQERESRSKVKRDEEREDLVELGHSSQSHKRKERELSKERNFEDKKLRLPLRGGNEGNLGIKVKNEEQEEKVNGDDKIGSRGQCQGGSQKWIPCHVKLIVTGRRAEEREKKIRFHSHVTTELTPFMPI</sequence>
<feature type="compositionally biased region" description="Basic residues" evidence="1">
    <location>
        <begin position="34"/>
        <end position="46"/>
    </location>
</feature>
<name>A0A0L9U5C6_PHAAN</name>
<feature type="compositionally biased region" description="Basic and acidic residues" evidence="1">
    <location>
        <begin position="134"/>
        <end position="150"/>
    </location>
</feature>
<evidence type="ECO:0000313" key="2">
    <source>
        <dbReference type="EMBL" id="KOM37892.1"/>
    </source>
</evidence>
<feature type="compositionally biased region" description="Basic and acidic residues" evidence="1">
    <location>
        <begin position="47"/>
        <end position="85"/>
    </location>
</feature>
<feature type="compositionally biased region" description="Basic and acidic residues" evidence="1">
    <location>
        <begin position="1"/>
        <end position="33"/>
    </location>
</feature>
<gene>
    <name evidence="2" type="ORF">LR48_Vigan03g127400</name>
</gene>
<dbReference type="Gramene" id="KOM37892">
    <property type="protein sequence ID" value="KOM37892"/>
    <property type="gene ID" value="LR48_Vigan03g127400"/>
</dbReference>